<dbReference type="Proteomes" id="UP001157133">
    <property type="component" value="Unassembled WGS sequence"/>
</dbReference>
<gene>
    <name evidence="6" type="ORF">theurythT_08360</name>
</gene>
<dbReference type="InterPro" id="IPR050624">
    <property type="entry name" value="HTH-type_Tx_Regulator"/>
</dbReference>
<dbReference type="RefSeq" id="WP_284206717.1">
    <property type="nucleotide sequence ID" value="NZ_BSSU01000004.1"/>
</dbReference>
<keyword evidence="7" id="KW-1185">Reference proteome</keyword>
<evidence type="ECO:0000256" key="2">
    <source>
        <dbReference type="ARBA" id="ARBA00023125"/>
    </source>
</evidence>
<dbReference type="SUPFAM" id="SSF46689">
    <property type="entry name" value="Homeodomain-like"/>
    <property type="match status" value="1"/>
</dbReference>
<organism evidence="6 7">
    <name type="scientific">Thalassotalea eurytherma</name>
    <dbReference type="NCBI Taxonomy" id="1144278"/>
    <lineage>
        <taxon>Bacteria</taxon>
        <taxon>Pseudomonadati</taxon>
        <taxon>Pseudomonadota</taxon>
        <taxon>Gammaproteobacteria</taxon>
        <taxon>Alteromonadales</taxon>
        <taxon>Colwelliaceae</taxon>
        <taxon>Thalassotalea</taxon>
    </lineage>
</organism>
<proteinExistence type="predicted"/>
<evidence type="ECO:0000313" key="7">
    <source>
        <dbReference type="Proteomes" id="UP001157133"/>
    </source>
</evidence>
<dbReference type="InterPro" id="IPR009057">
    <property type="entry name" value="Homeodomain-like_sf"/>
</dbReference>
<dbReference type="SUPFAM" id="SSF48498">
    <property type="entry name" value="Tetracyclin repressor-like, C-terminal domain"/>
    <property type="match status" value="1"/>
</dbReference>
<evidence type="ECO:0000259" key="5">
    <source>
        <dbReference type="PROSITE" id="PS50977"/>
    </source>
</evidence>
<evidence type="ECO:0000256" key="1">
    <source>
        <dbReference type="ARBA" id="ARBA00023015"/>
    </source>
</evidence>
<protein>
    <submittedName>
        <fullName evidence="6">TetR family transcriptional regulator</fullName>
    </submittedName>
</protein>
<dbReference type="InterPro" id="IPR023772">
    <property type="entry name" value="DNA-bd_HTH_TetR-type_CS"/>
</dbReference>
<dbReference type="InterPro" id="IPR025996">
    <property type="entry name" value="MT1864/Rv1816-like_C"/>
</dbReference>
<feature type="domain" description="HTH tetR-type" evidence="5">
    <location>
        <begin position="15"/>
        <end position="75"/>
    </location>
</feature>
<dbReference type="PANTHER" id="PTHR43479">
    <property type="entry name" value="ACREF/ENVCD OPERON REPRESSOR-RELATED"/>
    <property type="match status" value="1"/>
</dbReference>
<dbReference type="PROSITE" id="PS01081">
    <property type="entry name" value="HTH_TETR_1"/>
    <property type="match status" value="1"/>
</dbReference>
<keyword evidence="1" id="KW-0805">Transcription regulation</keyword>
<reference evidence="6 7" key="1">
    <citation type="submission" date="2023-03" db="EMBL/GenBank/DDBJ databases">
        <title>Draft genome sequence of Thalassotalea eurytherma JCM 18482T.</title>
        <authorList>
            <person name="Sawabe T."/>
        </authorList>
    </citation>
    <scope>NUCLEOTIDE SEQUENCE [LARGE SCALE GENOMIC DNA]</scope>
    <source>
        <strain evidence="6 7">JCM 18482</strain>
    </source>
</reference>
<feature type="DNA-binding region" description="H-T-H motif" evidence="4">
    <location>
        <begin position="38"/>
        <end position="57"/>
    </location>
</feature>
<dbReference type="InterPro" id="IPR036271">
    <property type="entry name" value="Tet_transcr_reg_TetR-rel_C_sf"/>
</dbReference>
<keyword evidence="2 4" id="KW-0238">DNA-binding</keyword>
<accession>A0ABQ6H1M0</accession>
<evidence type="ECO:0000256" key="4">
    <source>
        <dbReference type="PROSITE-ProRule" id="PRU00335"/>
    </source>
</evidence>
<dbReference type="PROSITE" id="PS50977">
    <property type="entry name" value="HTH_TETR_2"/>
    <property type="match status" value="1"/>
</dbReference>
<keyword evidence="3" id="KW-0804">Transcription</keyword>
<dbReference type="Pfam" id="PF13305">
    <property type="entry name" value="TetR_C_33"/>
    <property type="match status" value="1"/>
</dbReference>
<dbReference type="Pfam" id="PF00440">
    <property type="entry name" value="TetR_N"/>
    <property type="match status" value="1"/>
</dbReference>
<evidence type="ECO:0000313" key="6">
    <source>
        <dbReference type="EMBL" id="GLX81384.1"/>
    </source>
</evidence>
<dbReference type="PANTHER" id="PTHR43479:SF11">
    <property type="entry name" value="ACREF_ENVCD OPERON REPRESSOR-RELATED"/>
    <property type="match status" value="1"/>
</dbReference>
<dbReference type="PRINTS" id="PR00455">
    <property type="entry name" value="HTHTETR"/>
</dbReference>
<name>A0ABQ6H1M0_9GAMM</name>
<sequence length="207" mass="23430">MAPTETNKKTKYHHGDLRQALIASATNMVESEGVNGLSLRKLAEKVNVSRTAAYHHFKDKHDLLCAIAAQGFAQWQAMAEVISKDDSLSSREKFKQFFLKYIQFAINNAAIYELMFGHQLWQSEGDNSALKDVSYPCFQYQVEMTRLWQQQGIFPSSENPTRLAQVTWATMHGLAKLYIDGIYTQSSTIEDMCDTAINLLVINKPAN</sequence>
<dbReference type="Gene3D" id="1.10.357.10">
    <property type="entry name" value="Tetracycline Repressor, domain 2"/>
    <property type="match status" value="1"/>
</dbReference>
<dbReference type="InterPro" id="IPR001647">
    <property type="entry name" value="HTH_TetR"/>
</dbReference>
<evidence type="ECO:0000256" key="3">
    <source>
        <dbReference type="ARBA" id="ARBA00023163"/>
    </source>
</evidence>
<dbReference type="EMBL" id="BSSU01000004">
    <property type="protein sequence ID" value="GLX81384.1"/>
    <property type="molecule type" value="Genomic_DNA"/>
</dbReference>
<comment type="caution">
    <text evidence="6">The sequence shown here is derived from an EMBL/GenBank/DDBJ whole genome shotgun (WGS) entry which is preliminary data.</text>
</comment>